<dbReference type="GO" id="GO:0008360">
    <property type="term" value="P:regulation of cell shape"/>
    <property type="evidence" value="ECO:0007669"/>
    <property type="project" value="UniProtKB-UniRule"/>
</dbReference>
<dbReference type="GO" id="GO:0005576">
    <property type="term" value="C:extracellular region"/>
    <property type="evidence" value="ECO:0007669"/>
    <property type="project" value="TreeGrafter"/>
</dbReference>
<evidence type="ECO:0000313" key="12">
    <source>
        <dbReference type="Proteomes" id="UP000031307"/>
    </source>
</evidence>
<evidence type="ECO:0000256" key="9">
    <source>
        <dbReference type="PROSITE-ProRule" id="PRU01373"/>
    </source>
</evidence>
<dbReference type="GO" id="GO:0018104">
    <property type="term" value="P:peptidoglycan-protein cross-linking"/>
    <property type="evidence" value="ECO:0007669"/>
    <property type="project" value="TreeGrafter"/>
</dbReference>
<dbReference type="GO" id="GO:0016757">
    <property type="term" value="F:glycosyltransferase activity"/>
    <property type="evidence" value="ECO:0007669"/>
    <property type="project" value="UniProtKB-KW"/>
</dbReference>
<dbReference type="Proteomes" id="UP000031307">
    <property type="component" value="Unassembled WGS sequence"/>
</dbReference>
<dbReference type="PANTHER" id="PTHR30582">
    <property type="entry name" value="L,D-TRANSPEPTIDASE"/>
    <property type="match status" value="1"/>
</dbReference>
<evidence type="ECO:0000256" key="3">
    <source>
        <dbReference type="ARBA" id="ARBA00022676"/>
    </source>
</evidence>
<evidence type="ECO:0000256" key="8">
    <source>
        <dbReference type="ARBA" id="ARBA00023316"/>
    </source>
</evidence>
<dbReference type="UniPathway" id="UPA00219"/>
<dbReference type="EC" id="2.-.-.-" evidence="11"/>
<reference evidence="11 12" key="1">
    <citation type="journal article" date="2014" name="Mol. Biol. Evol.">
        <title>Massive expansion of Ubiquitination-related gene families within the Chlamydiae.</title>
        <authorList>
            <person name="Domman D."/>
            <person name="Collingro A."/>
            <person name="Lagkouvardos I."/>
            <person name="Gehre L."/>
            <person name="Weinmaier T."/>
            <person name="Rattei T."/>
            <person name="Subtil A."/>
            <person name="Horn M."/>
        </authorList>
    </citation>
    <scope>NUCLEOTIDE SEQUENCE [LARGE SCALE GENOMIC DNA]</scope>
    <source>
        <strain evidence="11 12">OEW1</strain>
    </source>
</reference>
<evidence type="ECO:0000313" key="11">
    <source>
        <dbReference type="EMBL" id="KIA76126.1"/>
    </source>
</evidence>
<dbReference type="PROSITE" id="PS52029">
    <property type="entry name" value="LD_TPASE"/>
    <property type="match status" value="1"/>
</dbReference>
<name>A0A0C1BX88_9BACT</name>
<feature type="domain" description="L,D-TPase catalytic" evidence="10">
    <location>
        <begin position="46"/>
        <end position="207"/>
    </location>
</feature>
<dbReference type="InterPro" id="IPR038063">
    <property type="entry name" value="Transpep_catalytic_dom"/>
</dbReference>
<evidence type="ECO:0000256" key="6">
    <source>
        <dbReference type="ARBA" id="ARBA00022960"/>
    </source>
</evidence>
<feature type="active site" description="Proton donor/acceptor" evidence="9">
    <location>
        <position position="167"/>
    </location>
</feature>
<dbReference type="Gene3D" id="2.40.440.10">
    <property type="entry name" value="L,D-transpeptidase catalytic domain-like"/>
    <property type="match status" value="1"/>
</dbReference>
<organism evidence="11 12">
    <name type="scientific">Parachlamydia acanthamoebae</name>
    <dbReference type="NCBI Taxonomy" id="83552"/>
    <lineage>
        <taxon>Bacteria</taxon>
        <taxon>Pseudomonadati</taxon>
        <taxon>Chlamydiota</taxon>
        <taxon>Chlamydiia</taxon>
        <taxon>Parachlamydiales</taxon>
        <taxon>Parachlamydiaceae</taxon>
        <taxon>Parachlamydia</taxon>
    </lineage>
</organism>
<keyword evidence="3" id="KW-0328">Glycosyltransferase</keyword>
<feature type="active site" description="Nucleophile" evidence="9">
    <location>
        <position position="183"/>
    </location>
</feature>
<dbReference type="Pfam" id="PF03734">
    <property type="entry name" value="YkuD"/>
    <property type="match status" value="1"/>
</dbReference>
<protein>
    <submittedName>
        <fullName evidence="11">Putative L,D-transpeptidase ErfK/SrfK</fullName>
        <ecNumber evidence="11">2.-.-.-</ecNumber>
    </submittedName>
</protein>
<keyword evidence="8 9" id="KW-0961">Cell wall biogenesis/degradation</keyword>
<evidence type="ECO:0000256" key="7">
    <source>
        <dbReference type="ARBA" id="ARBA00022984"/>
    </source>
</evidence>
<dbReference type="EMBL" id="JSAM01000130">
    <property type="protein sequence ID" value="KIA76126.1"/>
    <property type="molecule type" value="Genomic_DNA"/>
</dbReference>
<keyword evidence="7 9" id="KW-0573">Peptidoglycan synthesis</keyword>
<keyword evidence="6 9" id="KW-0133">Cell shape</keyword>
<keyword evidence="5" id="KW-0378">Hydrolase</keyword>
<dbReference type="SUPFAM" id="SSF141523">
    <property type="entry name" value="L,D-transpeptidase catalytic domain-like"/>
    <property type="match status" value="1"/>
</dbReference>
<dbReference type="PATRIC" id="fig|83552.4.peg.2772"/>
<accession>A0A0C1BX88</accession>
<comment type="pathway">
    <text evidence="1 9">Cell wall biogenesis; peptidoglycan biosynthesis.</text>
</comment>
<dbReference type="AlphaFoldDB" id="A0A0C1BX88"/>
<evidence type="ECO:0000256" key="1">
    <source>
        <dbReference type="ARBA" id="ARBA00004752"/>
    </source>
</evidence>
<comment type="similarity">
    <text evidence="2">Belongs to the YkuD family.</text>
</comment>
<dbReference type="GO" id="GO:0071555">
    <property type="term" value="P:cell wall organization"/>
    <property type="evidence" value="ECO:0007669"/>
    <property type="project" value="UniProtKB-UniRule"/>
</dbReference>
<proteinExistence type="inferred from homology"/>
<dbReference type="CDD" id="cd16913">
    <property type="entry name" value="YkuD_like"/>
    <property type="match status" value="1"/>
</dbReference>
<evidence type="ECO:0000256" key="5">
    <source>
        <dbReference type="ARBA" id="ARBA00022801"/>
    </source>
</evidence>
<evidence type="ECO:0000259" key="10">
    <source>
        <dbReference type="PROSITE" id="PS52029"/>
    </source>
</evidence>
<dbReference type="PANTHER" id="PTHR30582:SF24">
    <property type="entry name" value="L,D-TRANSPEPTIDASE ERFK_SRFK-RELATED"/>
    <property type="match status" value="1"/>
</dbReference>
<dbReference type="GO" id="GO:0071972">
    <property type="term" value="F:peptidoglycan L,D-transpeptidase activity"/>
    <property type="evidence" value="ECO:0007669"/>
    <property type="project" value="TreeGrafter"/>
</dbReference>
<evidence type="ECO:0000256" key="2">
    <source>
        <dbReference type="ARBA" id="ARBA00005992"/>
    </source>
</evidence>
<dbReference type="InterPro" id="IPR005490">
    <property type="entry name" value="LD_TPept_cat_dom"/>
</dbReference>
<dbReference type="InterPro" id="IPR050979">
    <property type="entry name" value="LD-transpeptidase"/>
</dbReference>
<sequence length="209" mass="23364">MMYMKRPIAILISLALLILSYPLQANSLPKQFLDKMAELKQPLTRHVIVVDVTSQKLFLYNDHKIVTSYPISTSSKGTGQESNSYKTPLGAHRIAEKIGQNAPINAIFVERKNTGKIWSPLPKGKREKVDLVLTRILWLEGLEKGFNQGIGKGGKSVDSFQRYIYIHGTNAEDLIGTPASKGCIRMKNEDLISLFAFVDSGSLVYISYF</sequence>
<keyword evidence="4 11" id="KW-0808">Transferase</keyword>
<gene>
    <name evidence="11" type="primary">erfK</name>
    <name evidence="11" type="ORF">DB43_AT00120</name>
</gene>
<comment type="caution">
    <text evidence="11">The sequence shown here is derived from an EMBL/GenBank/DDBJ whole genome shotgun (WGS) entry which is preliminary data.</text>
</comment>
<evidence type="ECO:0000256" key="4">
    <source>
        <dbReference type="ARBA" id="ARBA00022679"/>
    </source>
</evidence>